<feature type="compositionally biased region" description="Pro residues" evidence="1">
    <location>
        <begin position="105"/>
        <end position="117"/>
    </location>
</feature>
<evidence type="ECO:0000313" key="5">
    <source>
        <dbReference type="Proteomes" id="UP000318943"/>
    </source>
</evidence>
<dbReference type="Proteomes" id="UP001056132">
    <property type="component" value="Chromosome 2"/>
</dbReference>
<feature type="region of interest" description="Disordered" evidence="1">
    <location>
        <begin position="98"/>
        <end position="117"/>
    </location>
</feature>
<evidence type="ECO:0000256" key="1">
    <source>
        <dbReference type="SAM" id="MobiDB-lite"/>
    </source>
</evidence>
<evidence type="ECO:0000313" key="4">
    <source>
        <dbReference type="EMBL" id="URF07414.1"/>
    </source>
</evidence>
<feature type="signal peptide" evidence="2">
    <location>
        <begin position="1"/>
        <end position="19"/>
    </location>
</feature>
<gene>
    <name evidence="3" type="ORF">FGG12_15620</name>
    <name evidence="4" type="ORF">M5D45_19620</name>
</gene>
<dbReference type="AlphaFoldDB" id="A0AAE9I466"/>
<evidence type="ECO:0000313" key="6">
    <source>
        <dbReference type="Proteomes" id="UP001056132"/>
    </source>
</evidence>
<dbReference type="KEGG" id="ccam:M5D45_19620"/>
<keyword evidence="2" id="KW-0732">Signal</keyword>
<keyword evidence="5" id="KW-1185">Reference proteome</keyword>
<organism evidence="4 6">
    <name type="scientific">Cupriavidus campinensis</name>
    <dbReference type="NCBI Taxonomy" id="151783"/>
    <lineage>
        <taxon>Bacteria</taxon>
        <taxon>Pseudomonadati</taxon>
        <taxon>Pseudomonadota</taxon>
        <taxon>Betaproteobacteria</taxon>
        <taxon>Burkholderiales</taxon>
        <taxon>Burkholderiaceae</taxon>
        <taxon>Cupriavidus</taxon>
    </lineage>
</organism>
<proteinExistence type="predicted"/>
<accession>A0AAE9I466</accession>
<feature type="chain" id="PRO_5041900062" description="Cobalt transporter" evidence="2">
    <location>
        <begin position="20"/>
        <end position="117"/>
    </location>
</feature>
<sequence>MSRIIAIFMMLILPLQAFGAVERQFDHMSGEAMDHLVAHAEHVQHHHDDDGAMEEDDSLASATHQLAFDLMSNLPGTLLSVALPLLLDTQQVVPSFAGSTIPTPAYSPPLRPPHVPA</sequence>
<evidence type="ECO:0008006" key="7">
    <source>
        <dbReference type="Google" id="ProtNLM"/>
    </source>
</evidence>
<reference evidence="4" key="2">
    <citation type="journal article" date="2022" name="Microbiol. Resour. Announc.">
        <title>Genome Sequence of Cupriavidus campinensis Strain G5, a Member of a Bacterial Consortium Capable of Polyethylene Degradation.</title>
        <authorList>
            <person name="Schneider B."/>
            <person name="Pfeiffer F."/>
            <person name="Dyall-Smith M."/>
            <person name="Kunte H.J."/>
        </authorList>
    </citation>
    <scope>NUCLEOTIDE SEQUENCE</scope>
    <source>
        <strain evidence="4">G5</strain>
    </source>
</reference>
<dbReference type="RefSeq" id="WP_144198794.1">
    <property type="nucleotide sequence ID" value="NZ_CAJPVH010000009.1"/>
</dbReference>
<reference evidence="4" key="3">
    <citation type="submission" date="2022-05" db="EMBL/GenBank/DDBJ databases">
        <authorList>
            <person name="Kunte H.-J."/>
        </authorList>
    </citation>
    <scope>NUCLEOTIDE SEQUENCE</scope>
    <source>
        <strain evidence="4">G5</strain>
    </source>
</reference>
<dbReference type="EMBL" id="VCIZ01000008">
    <property type="protein sequence ID" value="TSP11950.1"/>
    <property type="molecule type" value="Genomic_DNA"/>
</dbReference>
<evidence type="ECO:0000256" key="2">
    <source>
        <dbReference type="SAM" id="SignalP"/>
    </source>
</evidence>
<dbReference type="EMBL" id="CP097331">
    <property type="protein sequence ID" value="URF07414.1"/>
    <property type="molecule type" value="Genomic_DNA"/>
</dbReference>
<name>A0AAE9I466_9BURK</name>
<reference evidence="3 5" key="1">
    <citation type="submission" date="2019-05" db="EMBL/GenBank/DDBJ databases">
        <title>Whole genome sequence analysis of Cupriavidus campinensis S14E4C strain.</title>
        <authorList>
            <person name="Abbaszade G."/>
            <person name="Szabo A."/>
            <person name="Toumi M."/>
            <person name="Toth E."/>
        </authorList>
    </citation>
    <scope>NUCLEOTIDE SEQUENCE [LARGE SCALE GENOMIC DNA]</scope>
    <source>
        <strain evidence="3 5">S14E4C</strain>
    </source>
</reference>
<protein>
    <recommendedName>
        <fullName evidence="7">Cobalt transporter</fullName>
    </recommendedName>
</protein>
<evidence type="ECO:0000313" key="3">
    <source>
        <dbReference type="EMBL" id="TSP11950.1"/>
    </source>
</evidence>
<dbReference type="Proteomes" id="UP000318943">
    <property type="component" value="Unassembled WGS sequence"/>
</dbReference>